<dbReference type="SUPFAM" id="SSF55136">
    <property type="entry name" value="Probable bacterial effector-binding domain"/>
    <property type="match status" value="1"/>
</dbReference>
<dbReference type="AlphaFoldDB" id="A0A8J8MIJ4"/>
<gene>
    <name evidence="1" type="ORF">HZI73_07535</name>
</gene>
<reference evidence="1" key="1">
    <citation type="submission" date="2020-07" db="EMBL/GenBank/DDBJ databases">
        <title>Vallitalea pronyensis genome.</title>
        <authorList>
            <person name="Postec A."/>
        </authorList>
    </citation>
    <scope>NUCLEOTIDE SEQUENCE</scope>
    <source>
        <strain evidence="1">FatNI3</strain>
    </source>
</reference>
<dbReference type="KEGG" id="vpy:HZI73_07535"/>
<dbReference type="InterPro" id="IPR011256">
    <property type="entry name" value="Reg_factor_effector_dom_sf"/>
</dbReference>
<name>A0A8J8MIJ4_9FIRM</name>
<dbReference type="Gene3D" id="3.20.80.10">
    <property type="entry name" value="Regulatory factor, effector binding domain"/>
    <property type="match status" value="1"/>
</dbReference>
<dbReference type="Proteomes" id="UP000683246">
    <property type="component" value="Chromosome"/>
</dbReference>
<organism evidence="1 2">
    <name type="scientific">Vallitalea pronyensis</name>
    <dbReference type="NCBI Taxonomy" id="1348613"/>
    <lineage>
        <taxon>Bacteria</taxon>
        <taxon>Bacillati</taxon>
        <taxon>Bacillota</taxon>
        <taxon>Clostridia</taxon>
        <taxon>Lachnospirales</taxon>
        <taxon>Vallitaleaceae</taxon>
        <taxon>Vallitalea</taxon>
    </lineage>
</organism>
<protein>
    <submittedName>
        <fullName evidence="1">Uncharacterized protein</fullName>
    </submittedName>
</protein>
<sequence>MNTWDRILEEFLPNSNYVKQNLPTNEKYMVWDEQKDYGRVEIQIPVKQK</sequence>
<proteinExistence type="predicted"/>
<dbReference type="EMBL" id="CP058649">
    <property type="protein sequence ID" value="QUI22161.1"/>
    <property type="molecule type" value="Genomic_DNA"/>
</dbReference>
<accession>A0A8J8MIJ4</accession>
<keyword evidence="2" id="KW-1185">Reference proteome</keyword>
<evidence type="ECO:0000313" key="1">
    <source>
        <dbReference type="EMBL" id="QUI22161.1"/>
    </source>
</evidence>
<evidence type="ECO:0000313" key="2">
    <source>
        <dbReference type="Proteomes" id="UP000683246"/>
    </source>
</evidence>
<dbReference type="RefSeq" id="WP_212697639.1">
    <property type="nucleotide sequence ID" value="NZ_CP058649.1"/>
</dbReference>